<dbReference type="Pfam" id="PF05175">
    <property type="entry name" value="MTS"/>
    <property type="match status" value="1"/>
</dbReference>
<dbReference type="PANTHER" id="PTHR45875:SF1">
    <property type="entry name" value="METHYLTRANSFERASE N6AMT1"/>
    <property type="match status" value="1"/>
</dbReference>
<dbReference type="SUPFAM" id="SSF53335">
    <property type="entry name" value="S-adenosyl-L-methionine-dependent methyltransferases"/>
    <property type="match status" value="1"/>
</dbReference>
<dbReference type="InterPro" id="IPR029063">
    <property type="entry name" value="SAM-dependent_MTases_sf"/>
</dbReference>
<evidence type="ECO:0000313" key="7">
    <source>
        <dbReference type="Proteomes" id="UP001356095"/>
    </source>
</evidence>
<reference evidence="6 7" key="1">
    <citation type="submission" date="2023-08" db="EMBL/GenBank/DDBJ databases">
        <authorList>
            <person name="Girao M."/>
            <person name="Carvalho M.F."/>
        </authorList>
    </citation>
    <scope>NUCLEOTIDE SEQUENCE [LARGE SCALE GENOMIC DNA]</scope>
    <source>
        <strain evidence="6 7">CT-R113</strain>
    </source>
</reference>
<dbReference type="Proteomes" id="UP001356095">
    <property type="component" value="Unassembled WGS sequence"/>
</dbReference>
<protein>
    <submittedName>
        <fullName evidence="6">Methyltransferase</fullName>
    </submittedName>
</protein>
<comment type="caution">
    <text evidence="6">The sequence shown here is derived from an EMBL/GenBank/DDBJ whole genome shotgun (WGS) entry which is preliminary data.</text>
</comment>
<proteinExistence type="predicted"/>
<accession>A0ABU7KEU6</accession>
<dbReference type="GO" id="GO:0032259">
    <property type="term" value="P:methylation"/>
    <property type="evidence" value="ECO:0007669"/>
    <property type="project" value="UniProtKB-KW"/>
</dbReference>
<evidence type="ECO:0000256" key="1">
    <source>
        <dbReference type="ARBA" id="ARBA00022603"/>
    </source>
</evidence>
<keyword evidence="1 6" id="KW-0489">Methyltransferase</keyword>
<dbReference type="CDD" id="cd02440">
    <property type="entry name" value="AdoMet_MTases"/>
    <property type="match status" value="1"/>
</dbReference>
<organism evidence="6 7">
    <name type="scientific">Nocardiopsis codii</name>
    <dbReference type="NCBI Taxonomy" id="3065942"/>
    <lineage>
        <taxon>Bacteria</taxon>
        <taxon>Bacillati</taxon>
        <taxon>Actinomycetota</taxon>
        <taxon>Actinomycetes</taxon>
        <taxon>Streptosporangiales</taxon>
        <taxon>Nocardiopsidaceae</taxon>
        <taxon>Nocardiopsis</taxon>
    </lineage>
</organism>
<evidence type="ECO:0000259" key="5">
    <source>
        <dbReference type="Pfam" id="PF05175"/>
    </source>
</evidence>
<evidence type="ECO:0000256" key="3">
    <source>
        <dbReference type="ARBA" id="ARBA00022691"/>
    </source>
</evidence>
<feature type="domain" description="Methyltransferase small" evidence="5">
    <location>
        <begin position="70"/>
        <end position="164"/>
    </location>
</feature>
<keyword evidence="3" id="KW-0949">S-adenosyl-L-methionine</keyword>
<feature type="compositionally biased region" description="Low complexity" evidence="4">
    <location>
        <begin position="21"/>
        <end position="30"/>
    </location>
</feature>
<dbReference type="GO" id="GO:0008168">
    <property type="term" value="F:methyltransferase activity"/>
    <property type="evidence" value="ECO:0007669"/>
    <property type="project" value="UniProtKB-KW"/>
</dbReference>
<feature type="compositionally biased region" description="Basic and acidic residues" evidence="4">
    <location>
        <begin position="1"/>
        <end position="12"/>
    </location>
</feature>
<name>A0ABU7KEU6_9ACTN</name>
<dbReference type="InterPro" id="IPR007848">
    <property type="entry name" value="Small_mtfrase_dom"/>
</dbReference>
<dbReference type="PANTHER" id="PTHR45875">
    <property type="entry name" value="METHYLTRANSFERASE N6AMT1"/>
    <property type="match status" value="1"/>
</dbReference>
<dbReference type="InterPro" id="IPR052190">
    <property type="entry name" value="Euk-Arch_PrmC-MTase"/>
</dbReference>
<dbReference type="RefSeq" id="WP_330094520.1">
    <property type="nucleotide sequence ID" value="NZ_JAUZMY010000034.1"/>
</dbReference>
<evidence type="ECO:0000256" key="2">
    <source>
        <dbReference type="ARBA" id="ARBA00022679"/>
    </source>
</evidence>
<sequence length="279" mass="29425">MHERDEHEDGHRAVPTRDALGGDATAPAAGEGAFAASPADIVDQSVELTEEARAEDRRSFDALGRTWDLLPGVFSPALTSSTEFYTRCLPFPRAGSFLEIGCGAGVTSVQAALSGCAEVTAVDIGPAAVENTTLNARRHGAPQVRALVGDVFDAVPVGGYDLVFWAIPYVALPEDDEYPSDLSRSVFDIGYQCCLAYLAGARSVLAPGGRLFLGFGDMGYRAEMEAIATAHGWRPELVAAGRAAPDTHIEHQMFELHDTARLTLTEGARGGAHGGGPRA</sequence>
<keyword evidence="7" id="KW-1185">Reference proteome</keyword>
<keyword evidence="2" id="KW-0808">Transferase</keyword>
<evidence type="ECO:0000313" key="6">
    <source>
        <dbReference type="EMBL" id="MEE2040758.1"/>
    </source>
</evidence>
<dbReference type="EMBL" id="JAUZMY010000034">
    <property type="protein sequence ID" value="MEE2040758.1"/>
    <property type="molecule type" value="Genomic_DNA"/>
</dbReference>
<feature type="region of interest" description="Disordered" evidence="4">
    <location>
        <begin position="1"/>
        <end position="30"/>
    </location>
</feature>
<gene>
    <name evidence="6" type="ORF">Q8791_26410</name>
</gene>
<evidence type="ECO:0000256" key="4">
    <source>
        <dbReference type="SAM" id="MobiDB-lite"/>
    </source>
</evidence>
<dbReference type="Gene3D" id="3.40.50.150">
    <property type="entry name" value="Vaccinia Virus protein VP39"/>
    <property type="match status" value="1"/>
</dbReference>